<dbReference type="Gene3D" id="2.60.40.10">
    <property type="entry name" value="Immunoglobulins"/>
    <property type="match status" value="2"/>
</dbReference>
<feature type="signal peptide" evidence="2">
    <location>
        <begin position="1"/>
        <end position="26"/>
    </location>
</feature>
<keyword evidence="1" id="KW-0472">Membrane</keyword>
<feature type="domain" description="Alpha-galactosidase NEW3" evidence="3">
    <location>
        <begin position="265"/>
        <end position="339"/>
    </location>
</feature>
<comment type="caution">
    <text evidence="4">The sequence shown here is derived from an EMBL/GenBank/DDBJ whole genome shotgun (WGS) entry which is preliminary data.</text>
</comment>
<evidence type="ECO:0000313" key="4">
    <source>
        <dbReference type="EMBL" id="MCM3716331.1"/>
    </source>
</evidence>
<accession>A0A9X2IQY1</accession>
<proteinExistence type="predicted"/>
<dbReference type="Proteomes" id="UP001139179">
    <property type="component" value="Unassembled WGS sequence"/>
</dbReference>
<feature type="transmembrane region" description="Helical" evidence="1">
    <location>
        <begin position="359"/>
        <end position="379"/>
    </location>
</feature>
<evidence type="ECO:0000256" key="1">
    <source>
        <dbReference type="SAM" id="Phobius"/>
    </source>
</evidence>
<dbReference type="PANTHER" id="PTHR39198">
    <property type="entry name" value="HYPOTHETICAL MEMBRANE PROTEIN, CONSERVED"/>
    <property type="match status" value="1"/>
</dbReference>
<dbReference type="InterPro" id="IPR018905">
    <property type="entry name" value="A-galactase_NEW3"/>
</dbReference>
<feature type="domain" description="Alpha-galactosidase NEW3" evidence="3">
    <location>
        <begin position="156"/>
        <end position="232"/>
    </location>
</feature>
<gene>
    <name evidence="4" type="ORF">M3202_19995</name>
</gene>
<organism evidence="4 5">
    <name type="scientific">Halalkalibacter oceani</name>
    <dbReference type="NCBI Taxonomy" id="1653776"/>
    <lineage>
        <taxon>Bacteria</taxon>
        <taxon>Bacillati</taxon>
        <taxon>Bacillota</taxon>
        <taxon>Bacilli</taxon>
        <taxon>Bacillales</taxon>
        <taxon>Bacillaceae</taxon>
        <taxon>Halalkalibacter</taxon>
    </lineage>
</organism>
<sequence length="385" mass="41944">MRKKRFALLMAVMLVMVGAFPASSFAVGGIELYTPYTGIAVTPGESINYSFEVMNETAEIQQVSIEVANLPEQWSYELISGGWQLHELAIKPNEFTDFSINVDVPLEVEKGTYSFDVIARNRSGVVETLPIQIDVTEEGTFRTELTSEQPNMEGHADSTFTYKVTLRNRTAEEQRYALKANAPEGWGVSFQVDGENVTSVTAESNATKDFDVVVTPPPEVEAGDYSIPISASTNSTNAEVNLETVITGNYAMEVSTPSGKLSEDITAGREKTIQLAVTNTGSVPINDVKLSAQQPVDWTVTFAQDTIPVIEPGQTETVQTTIQASKDAIAGDYIVSIEANGAGTAGKADFRMQVETSLLWGWIGVLIIACVLAGIYYMMRKYGRR</sequence>
<dbReference type="InterPro" id="IPR013783">
    <property type="entry name" value="Ig-like_fold"/>
</dbReference>
<keyword evidence="2" id="KW-0732">Signal</keyword>
<protein>
    <submittedName>
        <fullName evidence="4">NEW3 domain-containing protein</fullName>
    </submittedName>
</protein>
<feature type="chain" id="PRO_5040807754" evidence="2">
    <location>
        <begin position="27"/>
        <end position="385"/>
    </location>
</feature>
<name>A0A9X2IQY1_9BACI</name>
<evidence type="ECO:0000256" key="2">
    <source>
        <dbReference type="SAM" id="SignalP"/>
    </source>
</evidence>
<evidence type="ECO:0000259" key="3">
    <source>
        <dbReference type="Pfam" id="PF10633"/>
    </source>
</evidence>
<keyword evidence="1" id="KW-0812">Transmembrane</keyword>
<keyword evidence="5" id="KW-1185">Reference proteome</keyword>
<dbReference type="RefSeq" id="WP_251224999.1">
    <property type="nucleotide sequence ID" value="NZ_JAMBOL010000035.1"/>
</dbReference>
<reference evidence="4" key="1">
    <citation type="submission" date="2022-05" db="EMBL/GenBank/DDBJ databases">
        <title>Comparative Genomics of Spacecraft Associated Microbes.</title>
        <authorList>
            <person name="Tran M.T."/>
            <person name="Wright A."/>
            <person name="Seuylemezian A."/>
            <person name="Eisen J."/>
            <person name="Coil D."/>
        </authorList>
    </citation>
    <scope>NUCLEOTIDE SEQUENCE</scope>
    <source>
        <strain evidence="4">214.1.1</strain>
    </source>
</reference>
<dbReference type="PANTHER" id="PTHR39198:SF1">
    <property type="entry name" value="ALPHA-GALACTOSIDASE NEW3 DOMAIN-CONTAINING PROTEIN"/>
    <property type="match status" value="1"/>
</dbReference>
<evidence type="ECO:0000313" key="5">
    <source>
        <dbReference type="Proteomes" id="UP001139179"/>
    </source>
</evidence>
<dbReference type="AlphaFoldDB" id="A0A9X2IQY1"/>
<keyword evidence="1" id="KW-1133">Transmembrane helix</keyword>
<dbReference type="EMBL" id="JAMBOL010000035">
    <property type="protein sequence ID" value="MCM3716331.1"/>
    <property type="molecule type" value="Genomic_DNA"/>
</dbReference>
<dbReference type="Pfam" id="PF10633">
    <property type="entry name" value="NPCBM_assoc"/>
    <property type="match status" value="2"/>
</dbReference>